<keyword evidence="5" id="KW-1185">Reference proteome</keyword>
<protein>
    <submittedName>
        <fullName evidence="2">Uncharacterized protein</fullName>
    </submittedName>
</protein>
<evidence type="ECO:0000313" key="4">
    <source>
        <dbReference type="Proteomes" id="UP000827892"/>
    </source>
</evidence>
<sequence>MSSVDFMFQETRAMLEVTEQHLHHADFRIDCLRSENHHLTLINEHLENKFAQLQGQFNIESYRRVMAEHSLYHMSHESQSYKTQLEKSNLLENVIEQLKAVNSALAESQEEQQKAIEKEKLARQEEIDRLKVENFNLKEKVSDLKASLEICHQEMEEFSAIDNARSMCNVTNDKGFMALRRFGDTVAIRRLSGNVNVLEPISEEFGEEGSEDSEKNCD</sequence>
<evidence type="ECO:0000313" key="3">
    <source>
        <dbReference type="EMBL" id="UMM27281.1"/>
    </source>
</evidence>
<proteinExistence type="predicted"/>
<dbReference type="Proteomes" id="UP000829354">
    <property type="component" value="Chromosome IV"/>
</dbReference>
<name>A0AAE9AG21_CAEBR</name>
<dbReference type="EMBL" id="CP090894">
    <property type="protein sequence ID" value="ULT94037.1"/>
    <property type="molecule type" value="Genomic_DNA"/>
</dbReference>
<organism evidence="2 4">
    <name type="scientific">Caenorhabditis briggsae</name>
    <dbReference type="NCBI Taxonomy" id="6238"/>
    <lineage>
        <taxon>Eukaryota</taxon>
        <taxon>Metazoa</taxon>
        <taxon>Ecdysozoa</taxon>
        <taxon>Nematoda</taxon>
        <taxon>Chromadorea</taxon>
        <taxon>Rhabditida</taxon>
        <taxon>Rhabditina</taxon>
        <taxon>Rhabditomorpha</taxon>
        <taxon>Rhabditoidea</taxon>
        <taxon>Rhabditidae</taxon>
        <taxon>Peloderinae</taxon>
        <taxon>Caenorhabditis</taxon>
    </lineage>
</organism>
<evidence type="ECO:0000313" key="5">
    <source>
        <dbReference type="Proteomes" id="UP000829354"/>
    </source>
</evidence>
<feature type="coiled-coil region" evidence="1">
    <location>
        <begin position="91"/>
        <end position="147"/>
    </location>
</feature>
<reference evidence="3 5" key="1">
    <citation type="submission" date="2022-04" db="EMBL/GenBank/DDBJ databases">
        <title>Chromosome-level reference genomes for two strains of Caenorhabditis briggsae: an improved platform for comparative genomics.</title>
        <authorList>
            <person name="Stevens L."/>
            <person name="Andersen E."/>
        </authorList>
    </citation>
    <scope>NUCLEOTIDE SEQUENCE [LARGE SCALE GENOMIC DNA]</scope>
    <source>
        <strain evidence="3">VX34</strain>
        <tissue evidence="3">Whole-organism</tissue>
    </source>
</reference>
<accession>A0AAE9AG21</accession>
<dbReference type="AlphaFoldDB" id="A0AAE9AG21"/>
<reference evidence="2 4" key="2">
    <citation type="submission" date="2022-05" db="EMBL/GenBank/DDBJ databases">
        <title>Chromosome-level reference genomes for two strains of Caenorhabditis briggsae: an improved platform for comparative genomics.</title>
        <authorList>
            <person name="Stevens L."/>
            <person name="Andersen E.C."/>
        </authorList>
    </citation>
    <scope>NUCLEOTIDE SEQUENCE [LARGE SCALE GENOMIC DNA]</scope>
    <source>
        <strain evidence="2">QX1410_ONT</strain>
        <tissue evidence="2">Whole-organism</tissue>
    </source>
</reference>
<evidence type="ECO:0000313" key="2">
    <source>
        <dbReference type="EMBL" id="ULT94037.1"/>
    </source>
</evidence>
<dbReference type="Proteomes" id="UP000827892">
    <property type="component" value="Chromosome IV"/>
</dbReference>
<evidence type="ECO:0000256" key="1">
    <source>
        <dbReference type="SAM" id="Coils"/>
    </source>
</evidence>
<gene>
    <name evidence="2" type="ORF">L3Y34_003487</name>
    <name evidence="3" type="ORF">L5515_010640</name>
</gene>
<keyword evidence="1" id="KW-0175">Coiled coil</keyword>
<dbReference type="EMBL" id="CP092623">
    <property type="protein sequence ID" value="UMM27281.1"/>
    <property type="molecule type" value="Genomic_DNA"/>
</dbReference>